<keyword evidence="6" id="KW-1185">Reference proteome</keyword>
<dbReference type="FunFam" id="3.30.830.10:FF:000042">
    <property type="entry name" value="Zinc metalloprotease, putative"/>
    <property type="match status" value="1"/>
</dbReference>
<dbReference type="RefSeq" id="XP_062640495.1">
    <property type="nucleotide sequence ID" value="XM_062779355.1"/>
</dbReference>
<dbReference type="SUPFAM" id="SSF63411">
    <property type="entry name" value="LuxS/MPP-like metallohydrolase"/>
    <property type="match status" value="4"/>
</dbReference>
<dbReference type="Gene3D" id="3.30.830.10">
    <property type="entry name" value="Metalloenzyme, LuxS/M16 peptidase-like"/>
    <property type="match status" value="4"/>
</dbReference>
<dbReference type="FunFam" id="3.30.830.10:FF:000031">
    <property type="entry name" value="Putative zinc metalloprotease"/>
    <property type="match status" value="1"/>
</dbReference>
<dbReference type="AlphaFoldDB" id="A0AAN6V9V3"/>
<evidence type="ECO:0000256" key="2">
    <source>
        <dbReference type="SAM" id="SignalP"/>
    </source>
</evidence>
<reference evidence="5" key="2">
    <citation type="submission" date="2023-05" db="EMBL/GenBank/DDBJ databases">
        <authorList>
            <consortium name="Lawrence Berkeley National Laboratory"/>
            <person name="Steindorff A."/>
            <person name="Hensen N."/>
            <person name="Bonometti L."/>
            <person name="Westerberg I."/>
            <person name="Brannstrom I.O."/>
            <person name="Guillou S."/>
            <person name="Cros-Aarteil S."/>
            <person name="Calhoun S."/>
            <person name="Haridas S."/>
            <person name="Kuo A."/>
            <person name="Mondo S."/>
            <person name="Pangilinan J."/>
            <person name="Riley R."/>
            <person name="Labutti K."/>
            <person name="Andreopoulos B."/>
            <person name="Lipzen A."/>
            <person name="Chen C."/>
            <person name="Yanf M."/>
            <person name="Daum C."/>
            <person name="Ng V."/>
            <person name="Clum A."/>
            <person name="Ohm R."/>
            <person name="Martin F."/>
            <person name="Silar P."/>
            <person name="Natvig D."/>
            <person name="Lalanne C."/>
            <person name="Gautier V."/>
            <person name="Ament-Velasquez S.L."/>
            <person name="Kruys A."/>
            <person name="Hutchinson M.I."/>
            <person name="Powell A.J."/>
            <person name="Barry K."/>
            <person name="Miller A.N."/>
            <person name="Grigoriev I.V."/>
            <person name="Debuchy R."/>
            <person name="Gladieux P."/>
            <person name="Thoren M.H."/>
            <person name="Johannesson H."/>
        </authorList>
    </citation>
    <scope>NUCLEOTIDE SEQUENCE</scope>
    <source>
        <strain evidence="5">CBS 141.50</strain>
    </source>
</reference>
<evidence type="ECO:0000313" key="6">
    <source>
        <dbReference type="Proteomes" id="UP001302676"/>
    </source>
</evidence>
<feature type="compositionally biased region" description="Acidic residues" evidence="1">
    <location>
        <begin position="1071"/>
        <end position="1099"/>
    </location>
</feature>
<evidence type="ECO:0000259" key="4">
    <source>
        <dbReference type="Pfam" id="PF05193"/>
    </source>
</evidence>
<name>A0AAN6V9V3_9PEZI</name>
<dbReference type="Pfam" id="PF00675">
    <property type="entry name" value="Peptidase_M16"/>
    <property type="match status" value="1"/>
</dbReference>
<evidence type="ECO:0000313" key="5">
    <source>
        <dbReference type="EMBL" id="KAK4147124.1"/>
    </source>
</evidence>
<evidence type="ECO:0000259" key="3">
    <source>
        <dbReference type="Pfam" id="PF00675"/>
    </source>
</evidence>
<feature type="signal peptide" evidence="2">
    <location>
        <begin position="1"/>
        <end position="26"/>
    </location>
</feature>
<organism evidence="5 6">
    <name type="scientific">Dichotomopilus funicola</name>
    <dbReference type="NCBI Taxonomy" id="1934379"/>
    <lineage>
        <taxon>Eukaryota</taxon>
        <taxon>Fungi</taxon>
        <taxon>Dikarya</taxon>
        <taxon>Ascomycota</taxon>
        <taxon>Pezizomycotina</taxon>
        <taxon>Sordariomycetes</taxon>
        <taxon>Sordariomycetidae</taxon>
        <taxon>Sordariales</taxon>
        <taxon>Chaetomiaceae</taxon>
        <taxon>Dichotomopilus</taxon>
    </lineage>
</organism>
<dbReference type="GO" id="GO:0046872">
    <property type="term" value="F:metal ion binding"/>
    <property type="evidence" value="ECO:0007669"/>
    <property type="project" value="InterPro"/>
</dbReference>
<proteinExistence type="predicted"/>
<dbReference type="EMBL" id="MU853557">
    <property type="protein sequence ID" value="KAK4147124.1"/>
    <property type="molecule type" value="Genomic_DNA"/>
</dbReference>
<protein>
    <submittedName>
        <fullName evidence="5">Metalloenzyme, LuxS/M16 peptidase-like protein</fullName>
    </submittedName>
</protein>
<dbReference type="InterPro" id="IPR007863">
    <property type="entry name" value="Peptidase_M16_C"/>
</dbReference>
<feature type="domain" description="Peptidase M16 N-terminal" evidence="3">
    <location>
        <begin position="109"/>
        <end position="194"/>
    </location>
</feature>
<dbReference type="Proteomes" id="UP001302676">
    <property type="component" value="Unassembled WGS sequence"/>
</dbReference>
<feature type="chain" id="PRO_5042880837" evidence="2">
    <location>
        <begin position="27"/>
        <end position="1099"/>
    </location>
</feature>
<feature type="domain" description="Peptidase M16 C-terminal" evidence="4">
    <location>
        <begin position="247"/>
        <end position="431"/>
    </location>
</feature>
<accession>A0AAN6V9V3</accession>
<comment type="caution">
    <text evidence="5">The sequence shown here is derived from an EMBL/GenBank/DDBJ whole genome shotgun (WGS) entry which is preliminary data.</text>
</comment>
<dbReference type="Pfam" id="PF05193">
    <property type="entry name" value="Peptidase_M16_C"/>
    <property type="match status" value="1"/>
</dbReference>
<keyword evidence="2" id="KW-0732">Signal</keyword>
<dbReference type="PANTHER" id="PTHR43016:SF16">
    <property type="entry name" value="METALLOPROTEASE, PUTATIVE (AFU_ORTHOLOGUE AFUA_4G07610)-RELATED"/>
    <property type="match status" value="1"/>
</dbReference>
<dbReference type="PANTHER" id="PTHR43016">
    <property type="entry name" value="PRESEQUENCE PROTEASE"/>
    <property type="match status" value="1"/>
</dbReference>
<reference evidence="5" key="1">
    <citation type="journal article" date="2023" name="Mol. Phylogenet. Evol.">
        <title>Genome-scale phylogeny and comparative genomics of the fungal order Sordariales.</title>
        <authorList>
            <person name="Hensen N."/>
            <person name="Bonometti L."/>
            <person name="Westerberg I."/>
            <person name="Brannstrom I.O."/>
            <person name="Guillou S."/>
            <person name="Cros-Aarteil S."/>
            <person name="Calhoun S."/>
            <person name="Haridas S."/>
            <person name="Kuo A."/>
            <person name="Mondo S."/>
            <person name="Pangilinan J."/>
            <person name="Riley R."/>
            <person name="LaButti K."/>
            <person name="Andreopoulos B."/>
            <person name="Lipzen A."/>
            <person name="Chen C."/>
            <person name="Yan M."/>
            <person name="Daum C."/>
            <person name="Ng V."/>
            <person name="Clum A."/>
            <person name="Steindorff A."/>
            <person name="Ohm R.A."/>
            <person name="Martin F."/>
            <person name="Silar P."/>
            <person name="Natvig D.O."/>
            <person name="Lalanne C."/>
            <person name="Gautier V."/>
            <person name="Ament-Velasquez S.L."/>
            <person name="Kruys A."/>
            <person name="Hutchinson M.I."/>
            <person name="Powell A.J."/>
            <person name="Barry K."/>
            <person name="Miller A.N."/>
            <person name="Grigoriev I.V."/>
            <person name="Debuchy R."/>
            <person name="Gladieux P."/>
            <person name="Hiltunen Thoren M."/>
            <person name="Johannesson H."/>
        </authorList>
    </citation>
    <scope>NUCLEOTIDE SEQUENCE</scope>
    <source>
        <strain evidence="5">CBS 141.50</strain>
    </source>
</reference>
<dbReference type="InterPro" id="IPR011249">
    <property type="entry name" value="Metalloenz_LuxS/M16"/>
</dbReference>
<feature type="region of interest" description="Disordered" evidence="1">
    <location>
        <begin position="1064"/>
        <end position="1099"/>
    </location>
</feature>
<dbReference type="InterPro" id="IPR011765">
    <property type="entry name" value="Pept_M16_N"/>
</dbReference>
<dbReference type="GeneID" id="87815968"/>
<dbReference type="FunFam" id="3.30.830.10:FF:000036">
    <property type="entry name" value="Putative zinc metalloprotease"/>
    <property type="match status" value="1"/>
</dbReference>
<sequence>MPFPSPIPWVLMLLVLICVLNTSVAAQQAVEGTWDYGYLQGLMQRITGQNMTAPQKPRFRKVQSFRTDYAPATITQYVSERSGMQVIVTDRKGPKVNGYFTLATEIFDDSGAPHTLEHLVFMGSKSYRYKGLLDKLAGRAYSNTNAWTAVDHTAYTLETAGWDGFAQILPVYLEHVIVPHITDDACVTEVHHIDGEGNDAGVVYSEMQALQYSSTELMDLRARRLLYPENIGFRYETGGMMEALRVLTPQRIREFHKAMYQPQNLAIVIIGETDHDDLLRILDEFEESIKDDIPPPNPQFKRPFVDSAQPPALEKTIVETVEFPEEDESTGEICVAFFGPSCNDQVQATAVNIIMTYLCGSSVSVIENVMVEKEHLASSVSYWWDSRPNSVIWFQPTGVATEKLEFVEQRLISLLKEVASKPLDMDYIKECLQREQRQVKLQAEGSEGFYATNIITDYLFGKRDGSTLEELSNLSEYDVLDSWTEEQWKSFLKKWISDAHHISILGKPSEALANTLKANEEARIAKRKEELGKEGLDKLKGKLETAKANNEKPIPPEVLDQWPVPGTSSIHFIESATARSGKARSLGVQDNAAQKAIDAATQGLPLFVQFEDVPTGFVHLTVHLGMTQTPIKYKPLLPLFADIFFNSPVTKDGKRLEFEEVVKQLEKDTISYHIGSSSRLGDYEGVAIHFQVDREKYTTIISWLRTLMFDIIFDPVRVKAAVVKALADIPEAKRDGRVMAQEVDLAVHFKPESYLVAKRALVKALYLRRLKKLIEKEPDTVIGWFEELRKSLFTFANMRVLVTADVAQLPNPVAAWDIFSTAPSFDSTPDVFPLTKLSSMLSPEGRAPGTFGSVIIPMTTLDSSYSVSTATGLTSYADPRLPAYLVALGYLEAVEGPLWNAVRGNGLAYGVSFSREVDAGYIQFKVYRSPDASKAIEASRATVARVASGEVPLDRHLVEGAVSGVVFAAADEQATMAAAAQQNYILGVVRGLEPGWNRKILARVREVTEDEIRAVMREVVLPVFEPGKSNVVVTCAPIMEENMVKALNTAGYKTQVQPLAHFYDDYGLKGDDDEEEEEEEDEDDEMEDGSEFSGSEEDE</sequence>
<gene>
    <name evidence="5" type="ORF">C8A04DRAFT_24920</name>
</gene>
<evidence type="ECO:0000256" key="1">
    <source>
        <dbReference type="SAM" id="MobiDB-lite"/>
    </source>
</evidence>
<dbReference type="FunFam" id="3.30.830.10:FF:000015">
    <property type="entry name" value="Putative zinc metalloprotease"/>
    <property type="match status" value="1"/>
</dbReference>